<feature type="non-terminal residue" evidence="4">
    <location>
        <position position="1"/>
    </location>
</feature>
<dbReference type="PROSITE" id="PS51465">
    <property type="entry name" value="KAZAL_2"/>
    <property type="match status" value="1"/>
</dbReference>
<evidence type="ECO:0000256" key="2">
    <source>
        <dbReference type="SAM" id="SignalP"/>
    </source>
</evidence>
<name>A0ABY7DCY1_MYAAR</name>
<evidence type="ECO:0000313" key="5">
    <source>
        <dbReference type="Proteomes" id="UP001164746"/>
    </source>
</evidence>
<keyword evidence="5" id="KW-1185">Reference proteome</keyword>
<reference evidence="4" key="1">
    <citation type="submission" date="2022-11" db="EMBL/GenBank/DDBJ databases">
        <title>Centuries of genome instability and evolution in soft-shell clam transmissible cancer (bioRxiv).</title>
        <authorList>
            <person name="Hart S.F.M."/>
            <person name="Yonemitsu M.A."/>
            <person name="Giersch R.M."/>
            <person name="Beal B.F."/>
            <person name="Arriagada G."/>
            <person name="Davis B.W."/>
            <person name="Ostrander E.A."/>
            <person name="Goff S.P."/>
            <person name="Metzger M.J."/>
        </authorList>
    </citation>
    <scope>NUCLEOTIDE SEQUENCE</scope>
    <source>
        <strain evidence="4">MELC-2E11</strain>
        <tissue evidence="4">Siphon/mantle</tissue>
    </source>
</reference>
<dbReference type="EMBL" id="CP111012">
    <property type="protein sequence ID" value="WAQ93943.1"/>
    <property type="molecule type" value="Genomic_DNA"/>
</dbReference>
<accession>A0ABY7DCY1</accession>
<protein>
    <recommendedName>
        <fullName evidence="3">Kazal-like domain-containing protein</fullName>
    </recommendedName>
</protein>
<evidence type="ECO:0000256" key="1">
    <source>
        <dbReference type="SAM" id="MobiDB-lite"/>
    </source>
</evidence>
<dbReference type="Proteomes" id="UP001164746">
    <property type="component" value="Chromosome 1"/>
</dbReference>
<gene>
    <name evidence="4" type="ORF">MAR_006414</name>
</gene>
<evidence type="ECO:0000259" key="3">
    <source>
        <dbReference type="PROSITE" id="PS51465"/>
    </source>
</evidence>
<feature type="domain" description="Kazal-like" evidence="3">
    <location>
        <begin position="222"/>
        <end position="254"/>
    </location>
</feature>
<dbReference type="InterPro" id="IPR002350">
    <property type="entry name" value="Kazal_dom"/>
</dbReference>
<proteinExistence type="predicted"/>
<organism evidence="4 5">
    <name type="scientific">Mya arenaria</name>
    <name type="common">Soft-shell clam</name>
    <dbReference type="NCBI Taxonomy" id="6604"/>
    <lineage>
        <taxon>Eukaryota</taxon>
        <taxon>Metazoa</taxon>
        <taxon>Spiralia</taxon>
        <taxon>Lophotrochozoa</taxon>
        <taxon>Mollusca</taxon>
        <taxon>Bivalvia</taxon>
        <taxon>Autobranchia</taxon>
        <taxon>Heteroconchia</taxon>
        <taxon>Euheterodonta</taxon>
        <taxon>Imparidentia</taxon>
        <taxon>Neoheterodontei</taxon>
        <taxon>Myida</taxon>
        <taxon>Myoidea</taxon>
        <taxon>Myidae</taxon>
        <taxon>Mya</taxon>
    </lineage>
</organism>
<feature type="signal peptide" evidence="2">
    <location>
        <begin position="1"/>
        <end position="18"/>
    </location>
</feature>
<keyword evidence="2" id="KW-0732">Signal</keyword>
<sequence length="254" mass="27643">MKNIIFVILCLWAYHSCAEECVDFNHEACQLMLHQNATLCHDRHYALRYCQKSCGICHLECYNCDTSIITESQCTETSLCRIGEYCMTAKLASTTDGHSHYYKLGCATKKTCDGSGLFVLGRRKTTTMVFKIPTHPATATSETTFSTTHTEPLSATSSQTTPTTITSSPTTTTTPTTSKATTISTTTIKVTTPPTTTTSTATTTTYIQTAATTTSSPATLSPELMQFCQIRDSFSCPTEQSNPQCGSDGVLYNN</sequence>
<evidence type="ECO:0000313" key="4">
    <source>
        <dbReference type="EMBL" id="WAQ93943.1"/>
    </source>
</evidence>
<feature type="chain" id="PRO_5045936835" description="Kazal-like domain-containing protein" evidence="2">
    <location>
        <begin position="19"/>
        <end position="254"/>
    </location>
</feature>
<feature type="region of interest" description="Disordered" evidence="1">
    <location>
        <begin position="140"/>
        <end position="179"/>
    </location>
</feature>